<accession>A0A9N8D9F5</accession>
<dbReference type="EMBL" id="CAICTM010000045">
    <property type="protein sequence ID" value="CAB9498772.1"/>
    <property type="molecule type" value="Genomic_DNA"/>
</dbReference>
<sequence>MTFEPGYNELGGILKLGEVLTCRTLIYSSKSSSSNRSSASCRIACRRACGDVLGAESPWDGSTLHSSLIGNRFDGSVVSWWMVSGFLDVKLKAL</sequence>
<organism evidence="1 2">
    <name type="scientific">Seminavis robusta</name>
    <dbReference type="NCBI Taxonomy" id="568900"/>
    <lineage>
        <taxon>Eukaryota</taxon>
        <taxon>Sar</taxon>
        <taxon>Stramenopiles</taxon>
        <taxon>Ochrophyta</taxon>
        <taxon>Bacillariophyta</taxon>
        <taxon>Bacillariophyceae</taxon>
        <taxon>Bacillariophycidae</taxon>
        <taxon>Naviculales</taxon>
        <taxon>Naviculaceae</taxon>
        <taxon>Seminavis</taxon>
    </lineage>
</organism>
<name>A0A9N8D9F5_9STRA</name>
<keyword evidence="2" id="KW-1185">Reference proteome</keyword>
<protein>
    <submittedName>
        <fullName evidence="1">Uncharacterized protein</fullName>
    </submittedName>
</protein>
<gene>
    <name evidence="1" type="ORF">SEMRO_45_G026931.1</name>
</gene>
<comment type="caution">
    <text evidence="1">The sequence shown here is derived from an EMBL/GenBank/DDBJ whole genome shotgun (WGS) entry which is preliminary data.</text>
</comment>
<proteinExistence type="predicted"/>
<dbReference type="AlphaFoldDB" id="A0A9N8D9F5"/>
<reference evidence="1" key="1">
    <citation type="submission" date="2020-06" db="EMBL/GenBank/DDBJ databases">
        <authorList>
            <consortium name="Plant Systems Biology data submission"/>
        </authorList>
    </citation>
    <scope>NUCLEOTIDE SEQUENCE</scope>
    <source>
        <strain evidence="1">D6</strain>
    </source>
</reference>
<dbReference type="Proteomes" id="UP001153069">
    <property type="component" value="Unassembled WGS sequence"/>
</dbReference>
<evidence type="ECO:0000313" key="1">
    <source>
        <dbReference type="EMBL" id="CAB9498772.1"/>
    </source>
</evidence>
<evidence type="ECO:0000313" key="2">
    <source>
        <dbReference type="Proteomes" id="UP001153069"/>
    </source>
</evidence>